<reference evidence="1 2" key="1">
    <citation type="submission" date="2017-05" db="EMBL/GenBank/DDBJ databases">
        <authorList>
            <person name="Chapman J."/>
            <person name="Chang C."/>
            <person name="Suresh T."/>
            <person name="Shishido T.C."/>
            <person name="Bindert I."/>
            <person name="Shaffer C.D."/>
            <person name="Weston-Hafer K.A."/>
            <person name="Russell D.A."/>
            <person name="Pope W.H."/>
            <person name="Jacobs-Sera D."/>
            <person name="Hendrix R.W."/>
            <person name="Hatfull G.F."/>
        </authorList>
    </citation>
    <scope>NUCLEOTIDE SEQUENCE [LARGE SCALE GENOMIC DNA]</scope>
</reference>
<accession>A0A222YUH3</accession>
<evidence type="ECO:0000313" key="2">
    <source>
        <dbReference type="Proteomes" id="UP000223009"/>
    </source>
</evidence>
<protein>
    <submittedName>
        <fullName evidence="1">Uncharacterized protein</fullName>
    </submittedName>
</protein>
<dbReference type="OrthoDB" id="39874at10239"/>
<dbReference type="EMBL" id="MF155946">
    <property type="protein sequence ID" value="ASR75614.1"/>
    <property type="molecule type" value="Genomic_DNA"/>
</dbReference>
<dbReference type="Proteomes" id="UP000223009">
    <property type="component" value="Segment"/>
</dbReference>
<proteinExistence type="predicted"/>
<organism evidence="1 2">
    <name type="scientific">Streptomyces phage Mildred21</name>
    <dbReference type="NCBI Taxonomy" id="2023959"/>
    <lineage>
        <taxon>Viruses</taxon>
        <taxon>Duplodnaviria</taxon>
        <taxon>Heunggongvirae</taxon>
        <taxon>Uroviricota</taxon>
        <taxon>Caudoviricetes</taxon>
        <taxon>Stanwilliamsviridae</taxon>
        <taxon>Boydwoodruffvirinae</taxon>
        <taxon>Samistivirus</taxon>
        <taxon>Samistivirus mildred21</taxon>
    </lineage>
</organism>
<name>A0A222YUH3_9CAUD</name>
<gene>
    <name evidence="1" type="ORF">SEA_MILDRED21_257</name>
</gene>
<sequence length="61" mass="7228">MRDYTLVVYLDSEHRRFDEYLHVDVHGVKEGCLHIHFMPGGPKLPYIIPNHAYHLAMPLER</sequence>
<evidence type="ECO:0000313" key="1">
    <source>
        <dbReference type="EMBL" id="ASR75614.1"/>
    </source>
</evidence>
<keyword evidence="2" id="KW-1185">Reference proteome</keyword>